<keyword evidence="5" id="KW-0804">Transcription</keyword>
<name>A0A9P5YHY9_9AGAR</name>
<dbReference type="GO" id="GO:0005669">
    <property type="term" value="C:transcription factor TFIID complex"/>
    <property type="evidence" value="ECO:0007669"/>
    <property type="project" value="InterPro"/>
</dbReference>
<gene>
    <name evidence="10" type="ORF">BDZ94DRAFT_1279478</name>
</gene>
<dbReference type="InterPro" id="IPR006565">
    <property type="entry name" value="BTP"/>
</dbReference>
<evidence type="ECO:0000256" key="5">
    <source>
        <dbReference type="ARBA" id="ARBA00023163"/>
    </source>
</evidence>
<dbReference type="EMBL" id="MU150231">
    <property type="protein sequence ID" value="KAF9468975.1"/>
    <property type="molecule type" value="Genomic_DNA"/>
</dbReference>
<evidence type="ECO:0000256" key="7">
    <source>
        <dbReference type="SAM" id="MobiDB-lite"/>
    </source>
</evidence>
<protein>
    <recommendedName>
        <fullName evidence="3">Transcription initiation factor TFIID subunit 8</fullName>
    </recommendedName>
</protein>
<evidence type="ECO:0000256" key="1">
    <source>
        <dbReference type="ARBA" id="ARBA00004123"/>
    </source>
</evidence>
<organism evidence="10 11">
    <name type="scientific">Collybia nuda</name>
    <dbReference type="NCBI Taxonomy" id="64659"/>
    <lineage>
        <taxon>Eukaryota</taxon>
        <taxon>Fungi</taxon>
        <taxon>Dikarya</taxon>
        <taxon>Basidiomycota</taxon>
        <taxon>Agaricomycotina</taxon>
        <taxon>Agaricomycetes</taxon>
        <taxon>Agaricomycetidae</taxon>
        <taxon>Agaricales</taxon>
        <taxon>Tricholomatineae</taxon>
        <taxon>Clitocybaceae</taxon>
        <taxon>Collybia</taxon>
    </lineage>
</organism>
<dbReference type="GO" id="GO:0046982">
    <property type="term" value="F:protein heterodimerization activity"/>
    <property type="evidence" value="ECO:0007669"/>
    <property type="project" value="InterPro"/>
</dbReference>
<comment type="similarity">
    <text evidence="2">Belongs to the TAF8 family.</text>
</comment>
<dbReference type="GO" id="GO:0006367">
    <property type="term" value="P:transcription initiation at RNA polymerase II promoter"/>
    <property type="evidence" value="ECO:0007669"/>
    <property type="project" value="TreeGrafter"/>
</dbReference>
<dbReference type="CDD" id="cd00076">
    <property type="entry name" value="HFD_SF"/>
    <property type="match status" value="1"/>
</dbReference>
<sequence length="280" mass="30669">MYQPPQAEPAPTLYNPYIGHYPTQAYSASLVPALQQSLSFFPPFPHTQQVKPSPAPDLPPPPPDFTSITPAVASQAIQRLISAELRDVGFDSAHAAAVKRIELEVIAFVERLFLRAHEYANLSNRAGPIATDLALACDEFNMGPKDLRTVTNRGKRKNIASAGTPILLPPPSRSPSPELLPSDDEGAPLVVPTTLRLLPPYFPKLPPKHTYLRTPASPPKKAALPSLEKKLKTASLVQESLKNLLLATEDSANQEDGELLGHIVNWEMGIHPRKRWKTSK</sequence>
<comment type="caution">
    <text evidence="10">The sequence shown here is derived from an EMBL/GenBank/DDBJ whole genome shotgun (WGS) entry which is preliminary data.</text>
</comment>
<feature type="domain" description="Transcription factor TFIID subunit 8 C-terminal" evidence="9">
    <location>
        <begin position="199"/>
        <end position="244"/>
    </location>
</feature>
<dbReference type="InterPro" id="IPR009072">
    <property type="entry name" value="Histone-fold"/>
</dbReference>
<comment type="subcellular location">
    <subcellularLocation>
        <location evidence="1">Nucleus</location>
    </subcellularLocation>
</comment>
<evidence type="ECO:0000259" key="9">
    <source>
        <dbReference type="Pfam" id="PF10406"/>
    </source>
</evidence>
<evidence type="ECO:0000259" key="8">
    <source>
        <dbReference type="Pfam" id="PF07524"/>
    </source>
</evidence>
<dbReference type="AlphaFoldDB" id="A0A9P5YHY9"/>
<proteinExistence type="inferred from homology"/>
<feature type="region of interest" description="Disordered" evidence="7">
    <location>
        <begin position="158"/>
        <end position="185"/>
    </location>
</feature>
<feature type="domain" description="Bromodomain associated" evidence="8">
    <location>
        <begin position="73"/>
        <end position="142"/>
    </location>
</feature>
<evidence type="ECO:0000313" key="11">
    <source>
        <dbReference type="Proteomes" id="UP000807353"/>
    </source>
</evidence>
<dbReference type="Gene3D" id="1.10.20.10">
    <property type="entry name" value="Histone, subunit A"/>
    <property type="match status" value="1"/>
</dbReference>
<dbReference type="OrthoDB" id="2193813at2759"/>
<keyword evidence="4" id="KW-0805">Transcription regulation</keyword>
<dbReference type="InterPro" id="IPR019473">
    <property type="entry name" value="TFIID_su8_C"/>
</dbReference>
<evidence type="ECO:0000256" key="3">
    <source>
        <dbReference type="ARBA" id="ARBA00017307"/>
    </source>
</evidence>
<keyword evidence="6" id="KW-0539">Nucleus</keyword>
<dbReference type="Pfam" id="PF10406">
    <property type="entry name" value="TAF8_C"/>
    <property type="match status" value="1"/>
</dbReference>
<reference evidence="10" key="1">
    <citation type="submission" date="2020-11" db="EMBL/GenBank/DDBJ databases">
        <authorList>
            <consortium name="DOE Joint Genome Institute"/>
            <person name="Ahrendt S."/>
            <person name="Riley R."/>
            <person name="Andreopoulos W."/>
            <person name="Labutti K."/>
            <person name="Pangilinan J."/>
            <person name="Ruiz-Duenas F.J."/>
            <person name="Barrasa J.M."/>
            <person name="Sanchez-Garcia M."/>
            <person name="Camarero S."/>
            <person name="Miyauchi S."/>
            <person name="Serrano A."/>
            <person name="Linde D."/>
            <person name="Babiker R."/>
            <person name="Drula E."/>
            <person name="Ayuso-Fernandez I."/>
            <person name="Pacheco R."/>
            <person name="Padilla G."/>
            <person name="Ferreira P."/>
            <person name="Barriuso J."/>
            <person name="Kellner H."/>
            <person name="Castanera R."/>
            <person name="Alfaro M."/>
            <person name="Ramirez L."/>
            <person name="Pisabarro A.G."/>
            <person name="Kuo A."/>
            <person name="Tritt A."/>
            <person name="Lipzen A."/>
            <person name="He G."/>
            <person name="Yan M."/>
            <person name="Ng V."/>
            <person name="Cullen D."/>
            <person name="Martin F."/>
            <person name="Rosso M.-N."/>
            <person name="Henrissat B."/>
            <person name="Hibbett D."/>
            <person name="Martinez A.T."/>
            <person name="Grigoriev I.V."/>
        </authorList>
    </citation>
    <scope>NUCLEOTIDE SEQUENCE</scope>
    <source>
        <strain evidence="10">CBS 247.69</strain>
    </source>
</reference>
<evidence type="ECO:0000313" key="10">
    <source>
        <dbReference type="EMBL" id="KAF9468975.1"/>
    </source>
</evidence>
<evidence type="ECO:0000256" key="2">
    <source>
        <dbReference type="ARBA" id="ARBA00008767"/>
    </source>
</evidence>
<accession>A0A9P5YHY9</accession>
<keyword evidence="11" id="KW-1185">Reference proteome</keyword>
<evidence type="ECO:0000256" key="6">
    <source>
        <dbReference type="ARBA" id="ARBA00023242"/>
    </source>
</evidence>
<dbReference type="Pfam" id="PF07524">
    <property type="entry name" value="Bromo_TP"/>
    <property type="match status" value="1"/>
</dbReference>
<evidence type="ECO:0000256" key="4">
    <source>
        <dbReference type="ARBA" id="ARBA00023015"/>
    </source>
</evidence>
<dbReference type="PANTHER" id="PTHR46469:SF1">
    <property type="entry name" value="TRANSCRIPTION INITIATION FACTOR TFIID SUBUNIT 8"/>
    <property type="match status" value="1"/>
</dbReference>
<dbReference type="Proteomes" id="UP000807353">
    <property type="component" value="Unassembled WGS sequence"/>
</dbReference>
<dbReference type="InterPro" id="IPR037818">
    <property type="entry name" value="TAF8"/>
</dbReference>
<dbReference type="PANTHER" id="PTHR46469">
    <property type="entry name" value="TRANSCRIPTION INITIATION FACTOR TFIID SUBUNIT 8"/>
    <property type="match status" value="1"/>
</dbReference>